<dbReference type="OMA" id="FRNPHCD"/>
<protein>
    <submittedName>
        <fullName evidence="7">Ciliary microtubule inner protein 2A</fullName>
    </submittedName>
</protein>
<evidence type="ECO:0000256" key="4">
    <source>
        <dbReference type="ARBA" id="ARBA00023273"/>
    </source>
</evidence>
<reference evidence="7" key="3">
    <citation type="submission" date="2025-09" db="UniProtKB">
        <authorList>
            <consortium name="Ensembl"/>
        </authorList>
    </citation>
    <scope>IDENTIFICATION</scope>
</reference>
<accession>A0A672TW61</accession>
<feature type="domain" description="Ciliary microtubule inner protein 2A-C-like" evidence="6">
    <location>
        <begin position="75"/>
        <end position="105"/>
    </location>
</feature>
<keyword evidence="2" id="KW-0963">Cytoplasm</keyword>
<keyword evidence="3" id="KW-0206">Cytoskeleton</keyword>
<evidence type="ECO:0000256" key="2">
    <source>
        <dbReference type="ARBA" id="ARBA00022490"/>
    </source>
</evidence>
<evidence type="ECO:0000259" key="6">
    <source>
        <dbReference type="Pfam" id="PF10629"/>
    </source>
</evidence>
<keyword evidence="8" id="KW-1185">Reference proteome</keyword>
<comment type="similarity">
    <text evidence="5">Belongs to the CIMIP2 family.</text>
</comment>
<dbReference type="Ensembl" id="ENSSHBT00005007707.1">
    <property type="protein sequence ID" value="ENSSHBP00005006383.1"/>
    <property type="gene ID" value="ENSSHBG00005005577.1"/>
</dbReference>
<evidence type="ECO:0000313" key="7">
    <source>
        <dbReference type="Ensembl" id="ENSSHBP00005006383.1"/>
    </source>
</evidence>
<evidence type="ECO:0000256" key="5">
    <source>
        <dbReference type="ARBA" id="ARBA00035661"/>
    </source>
</evidence>
<organism evidence="7 8">
    <name type="scientific">Strigops habroptila</name>
    <name type="common">Kakapo</name>
    <dbReference type="NCBI Taxonomy" id="2489341"/>
    <lineage>
        <taxon>Eukaryota</taxon>
        <taxon>Metazoa</taxon>
        <taxon>Chordata</taxon>
        <taxon>Craniata</taxon>
        <taxon>Vertebrata</taxon>
        <taxon>Euteleostomi</taxon>
        <taxon>Archelosauria</taxon>
        <taxon>Archosauria</taxon>
        <taxon>Dinosauria</taxon>
        <taxon>Saurischia</taxon>
        <taxon>Theropoda</taxon>
        <taxon>Coelurosauria</taxon>
        <taxon>Aves</taxon>
        <taxon>Neognathae</taxon>
        <taxon>Neoaves</taxon>
        <taxon>Telluraves</taxon>
        <taxon>Australaves</taxon>
        <taxon>Psittaciformes</taxon>
        <taxon>Psittacidae</taxon>
        <taxon>Strigops</taxon>
    </lineage>
</organism>
<gene>
    <name evidence="7" type="primary">CIMIP2A</name>
</gene>
<dbReference type="GO" id="GO:0005634">
    <property type="term" value="C:nucleus"/>
    <property type="evidence" value="ECO:0007669"/>
    <property type="project" value="TreeGrafter"/>
</dbReference>
<dbReference type="AlphaFoldDB" id="A0A672TW61"/>
<dbReference type="Pfam" id="PF10629">
    <property type="entry name" value="CMI2B-like"/>
    <property type="match status" value="1"/>
</dbReference>
<reference evidence="7" key="2">
    <citation type="submission" date="2025-08" db="UniProtKB">
        <authorList>
            <consortium name="Ensembl"/>
        </authorList>
    </citation>
    <scope>IDENTIFICATION</scope>
</reference>
<dbReference type="GeneTree" id="ENSGT00730000111343"/>
<dbReference type="PANTHER" id="PTHR47299:SF1">
    <property type="entry name" value="PROTEIN FAM166A"/>
    <property type="match status" value="1"/>
</dbReference>
<comment type="subcellular location">
    <subcellularLocation>
        <location evidence="1">Cytoplasm</location>
        <location evidence="1">Cytoskeleton</location>
        <location evidence="1">Cilium axoneme</location>
    </subcellularLocation>
</comment>
<evidence type="ECO:0000256" key="1">
    <source>
        <dbReference type="ARBA" id="ARBA00004430"/>
    </source>
</evidence>
<dbReference type="GO" id="GO:0036064">
    <property type="term" value="C:ciliary basal body"/>
    <property type="evidence" value="ECO:0007669"/>
    <property type="project" value="Ensembl"/>
</dbReference>
<evidence type="ECO:0000256" key="3">
    <source>
        <dbReference type="ARBA" id="ARBA00023212"/>
    </source>
</evidence>
<sequence length="340" mass="38687">MHHLALFLGRQWAHGLSFSVCTLQLAALPFFFRGGITSLWGNVAPGIAEASDLCWWTQEQSQSSSTQSHPRAQLYDGFIPQYNFQFGETFGRTTYRLLTDPTIARSPRALLAPLKKQKFIEDFSGTKHGVQGYLPGRPGEHNPVPSLDGLCFNEHGSKHEQWQLPFTGSVSDLSNGAEGRSSFYQRLFYFCFCFEPVKHGRVILPPLTEQPVRTEGAEEEDTWLPKTDIPNVIQQKVITGYAGFIPRLSWFHGVNYVRSVKEAMKEFDQHQFMLRNPCCSFGKRYPQNYWPTNRIYTSAGLIPSYMGFVPGNLRNTYALTYGSSTRKAYQKEQQRRACAL</sequence>
<dbReference type="InParanoid" id="A0A672TW61"/>
<reference evidence="7 8" key="1">
    <citation type="submission" date="2019-11" db="EMBL/GenBank/DDBJ databases">
        <title>Strigops habroptila (kakapo) genome, bStrHab1, primary haplotype, v2.</title>
        <authorList>
            <person name="Jarvis E.D."/>
            <person name="Howard J."/>
            <person name="Rhie A."/>
            <person name="Phillippy A."/>
            <person name="Korlach J."/>
            <person name="Digby A."/>
            <person name="Iorns D."/>
            <person name="Eason D."/>
            <person name="Robertson B."/>
            <person name="Raemaekers T."/>
            <person name="Howe K."/>
            <person name="Lewin H."/>
            <person name="Damas J."/>
            <person name="Hastie A."/>
            <person name="Tracey A."/>
            <person name="Chow W."/>
            <person name="Fedrigo O."/>
        </authorList>
    </citation>
    <scope>NUCLEOTIDE SEQUENCE [LARGE SCALE GENOMIC DNA]</scope>
</reference>
<dbReference type="InterPro" id="IPR018902">
    <property type="entry name" value="CMI2A-C-like_dom"/>
</dbReference>
<dbReference type="PANTHER" id="PTHR47299">
    <property type="entry name" value="PROTEIN FAM166A"/>
    <property type="match status" value="1"/>
</dbReference>
<evidence type="ECO:0000313" key="8">
    <source>
        <dbReference type="Proteomes" id="UP000472266"/>
    </source>
</evidence>
<name>A0A672TW61_STRHB</name>
<dbReference type="InterPro" id="IPR052683">
    <property type="entry name" value="CIMIP2A"/>
</dbReference>
<dbReference type="GO" id="GO:0005930">
    <property type="term" value="C:axoneme"/>
    <property type="evidence" value="ECO:0007669"/>
    <property type="project" value="UniProtKB-SubCell"/>
</dbReference>
<proteinExistence type="inferred from homology"/>
<dbReference type="Proteomes" id="UP000472266">
    <property type="component" value="Chromosome 18"/>
</dbReference>
<keyword evidence="4" id="KW-0966">Cell projection</keyword>